<keyword evidence="2" id="KW-0813">Transport</keyword>
<comment type="subcellular location">
    <subcellularLocation>
        <location evidence="1">Cell membrane</location>
        <topology evidence="1">Multi-pass membrane protein</topology>
    </subcellularLocation>
</comment>
<evidence type="ECO:0000313" key="8">
    <source>
        <dbReference type="EMBL" id="HIS25057.1"/>
    </source>
</evidence>
<dbReference type="PANTHER" id="PTHR23528">
    <property type="match status" value="1"/>
</dbReference>
<dbReference type="PANTHER" id="PTHR23528:SF1">
    <property type="entry name" value="MAJOR FACILITATOR SUPERFAMILY (MFS) PROFILE DOMAIN-CONTAINING PROTEIN"/>
    <property type="match status" value="1"/>
</dbReference>
<dbReference type="Gene3D" id="1.20.1250.20">
    <property type="entry name" value="MFS general substrate transporter like domains"/>
    <property type="match status" value="2"/>
</dbReference>
<organism evidence="8 9">
    <name type="scientific">Candidatus Faeciplasma gallinarum</name>
    <dbReference type="NCBI Taxonomy" id="2840799"/>
    <lineage>
        <taxon>Bacteria</taxon>
        <taxon>Bacillati</taxon>
        <taxon>Bacillota</taxon>
        <taxon>Clostridia</taxon>
        <taxon>Eubacteriales</taxon>
        <taxon>Oscillospiraceae</taxon>
        <taxon>Oscillospiraceae incertae sedis</taxon>
        <taxon>Candidatus Faeciplasma</taxon>
    </lineage>
</organism>
<name>A0A9D1EQ63_9FIRM</name>
<feature type="transmembrane region" description="Helical" evidence="6">
    <location>
        <begin position="142"/>
        <end position="165"/>
    </location>
</feature>
<feature type="transmembrane region" description="Helical" evidence="6">
    <location>
        <begin position="103"/>
        <end position="121"/>
    </location>
</feature>
<dbReference type="Proteomes" id="UP000823982">
    <property type="component" value="Unassembled WGS sequence"/>
</dbReference>
<dbReference type="EMBL" id="DVIR01000060">
    <property type="protein sequence ID" value="HIS25057.1"/>
    <property type="molecule type" value="Genomic_DNA"/>
</dbReference>
<proteinExistence type="predicted"/>
<comment type="caution">
    <text evidence="8">The sequence shown here is derived from an EMBL/GenBank/DDBJ whole genome shotgun (WGS) entry which is preliminary data.</text>
</comment>
<feature type="transmembrane region" description="Helical" evidence="6">
    <location>
        <begin position="232"/>
        <end position="250"/>
    </location>
</feature>
<dbReference type="Pfam" id="PF13347">
    <property type="entry name" value="MFS_2"/>
    <property type="match status" value="1"/>
</dbReference>
<reference evidence="8" key="1">
    <citation type="submission" date="2020-10" db="EMBL/GenBank/DDBJ databases">
        <authorList>
            <person name="Gilroy R."/>
        </authorList>
    </citation>
    <scope>NUCLEOTIDE SEQUENCE</scope>
    <source>
        <strain evidence="8">CHK157-1446</strain>
    </source>
</reference>
<feature type="transmembrane region" description="Helical" evidence="6">
    <location>
        <begin position="393"/>
        <end position="411"/>
    </location>
</feature>
<dbReference type="InterPro" id="IPR036259">
    <property type="entry name" value="MFS_trans_sf"/>
</dbReference>
<evidence type="ECO:0000256" key="2">
    <source>
        <dbReference type="ARBA" id="ARBA00022448"/>
    </source>
</evidence>
<keyword evidence="5 6" id="KW-0472">Membrane</keyword>
<reference evidence="8" key="2">
    <citation type="journal article" date="2021" name="PeerJ">
        <title>Extensive microbial diversity within the chicken gut microbiome revealed by metagenomics and culture.</title>
        <authorList>
            <person name="Gilroy R."/>
            <person name="Ravi A."/>
            <person name="Getino M."/>
            <person name="Pursley I."/>
            <person name="Horton D.L."/>
            <person name="Alikhan N.F."/>
            <person name="Baker D."/>
            <person name="Gharbi K."/>
            <person name="Hall N."/>
            <person name="Watson M."/>
            <person name="Adriaenssens E.M."/>
            <person name="Foster-Nyarko E."/>
            <person name="Jarju S."/>
            <person name="Secka A."/>
            <person name="Antonio M."/>
            <person name="Oren A."/>
            <person name="Chaudhuri R.R."/>
            <person name="La Ragione R."/>
            <person name="Hildebrand F."/>
            <person name="Pallen M.J."/>
        </authorList>
    </citation>
    <scope>NUCLEOTIDE SEQUENCE</scope>
    <source>
        <strain evidence="8">CHK157-1446</strain>
    </source>
</reference>
<evidence type="ECO:0000259" key="7">
    <source>
        <dbReference type="PROSITE" id="PS50850"/>
    </source>
</evidence>
<evidence type="ECO:0000256" key="3">
    <source>
        <dbReference type="ARBA" id="ARBA00022692"/>
    </source>
</evidence>
<gene>
    <name evidence="8" type="ORF">IAD01_06625</name>
</gene>
<keyword evidence="3 6" id="KW-0812">Transmembrane</keyword>
<dbReference type="SUPFAM" id="SSF103473">
    <property type="entry name" value="MFS general substrate transporter"/>
    <property type="match status" value="1"/>
</dbReference>
<dbReference type="InterPro" id="IPR020846">
    <property type="entry name" value="MFS_dom"/>
</dbReference>
<feature type="transmembrane region" description="Helical" evidence="6">
    <location>
        <begin position="361"/>
        <end position="381"/>
    </location>
</feature>
<feature type="transmembrane region" description="Helical" evidence="6">
    <location>
        <begin position="270"/>
        <end position="290"/>
    </location>
</feature>
<evidence type="ECO:0000256" key="1">
    <source>
        <dbReference type="ARBA" id="ARBA00004651"/>
    </source>
</evidence>
<dbReference type="PROSITE" id="PS50850">
    <property type="entry name" value="MFS"/>
    <property type="match status" value="1"/>
</dbReference>
<accession>A0A9D1EQ63</accession>
<evidence type="ECO:0000313" key="9">
    <source>
        <dbReference type="Proteomes" id="UP000823982"/>
    </source>
</evidence>
<evidence type="ECO:0000256" key="4">
    <source>
        <dbReference type="ARBA" id="ARBA00022989"/>
    </source>
</evidence>
<dbReference type="GO" id="GO:0005886">
    <property type="term" value="C:plasma membrane"/>
    <property type="evidence" value="ECO:0007669"/>
    <property type="project" value="UniProtKB-SubCell"/>
</dbReference>
<protein>
    <submittedName>
        <fullName evidence="8">MFS transporter</fullName>
    </submittedName>
</protein>
<dbReference type="AlphaFoldDB" id="A0A9D1EQ63"/>
<dbReference type="GO" id="GO:0022857">
    <property type="term" value="F:transmembrane transporter activity"/>
    <property type="evidence" value="ECO:0007669"/>
    <property type="project" value="InterPro"/>
</dbReference>
<keyword evidence="4 6" id="KW-1133">Transmembrane helix</keyword>
<feature type="domain" description="Major facilitator superfamily (MFS) profile" evidence="7">
    <location>
        <begin position="1"/>
        <end position="416"/>
    </location>
</feature>
<feature type="transmembrane region" description="Helical" evidence="6">
    <location>
        <begin position="299"/>
        <end position="317"/>
    </location>
</feature>
<evidence type="ECO:0000256" key="6">
    <source>
        <dbReference type="SAM" id="Phobius"/>
    </source>
</evidence>
<sequence length="432" mass="47365">MKLKTKQTVLIGLAFASILAFWQLYDQVVPVILENHFDVSTIATNMIMSVDNILAVFLLPVFGVLSDKVHTPMGKRTPFILFGTIAAVILMAVPALLTEGENFIGFIICLMLLLITMSVYRSPAVAYMPDVTPKPLRSKGNAIINLVGYIGGIFSTVVMMFLVTSTTLDDGTVEYDSFVPVFLTVAAFMLVCVLVMVFTVNENKAVAQADVAADEDKPEGTKRKLEKPVMKSLVFILLSAFLWYCAYNGVTTSFSRYFESRFMVDAGGSSIYLTVATVAAIASFIPFGFVSEKLGRKKTVMGGIILMTACYAWMIFINHETPLLFVLFAIVGVGWAAINVNSFPMVVQMCSSADVGRYTGLYYAFTMAAQIFTPLLSGIIIDENMLGMGYGALFPYAVAFSLLSFVTMIFVRHGDSKPQPKKSVLENFDVDD</sequence>
<evidence type="ECO:0000256" key="5">
    <source>
        <dbReference type="ARBA" id="ARBA00023136"/>
    </source>
</evidence>
<feature type="transmembrane region" description="Helical" evidence="6">
    <location>
        <begin position="323"/>
        <end position="340"/>
    </location>
</feature>
<feature type="transmembrane region" description="Helical" evidence="6">
    <location>
        <begin position="77"/>
        <end position="97"/>
    </location>
</feature>
<feature type="transmembrane region" description="Helical" evidence="6">
    <location>
        <begin position="177"/>
        <end position="198"/>
    </location>
</feature>
<feature type="transmembrane region" description="Helical" evidence="6">
    <location>
        <begin position="42"/>
        <end position="65"/>
    </location>
</feature>